<dbReference type="Gene3D" id="1.20.120.450">
    <property type="entry name" value="dinb family like domain"/>
    <property type="match status" value="1"/>
</dbReference>
<accession>A0AAU7U8Q9</accession>
<name>A0AAU7U8Q9_9DEIO</name>
<evidence type="ECO:0000256" key="1">
    <source>
        <dbReference type="SAM" id="SignalP"/>
    </source>
</evidence>
<dbReference type="RefSeq" id="WP_350242727.1">
    <property type="nucleotide sequence ID" value="NZ_CP158299.1"/>
</dbReference>
<evidence type="ECO:0000313" key="2">
    <source>
        <dbReference type="EMBL" id="XBV84690.1"/>
    </source>
</evidence>
<proteinExistence type="predicted"/>
<dbReference type="SUPFAM" id="SSF109854">
    <property type="entry name" value="DinB/YfiT-like putative metalloenzymes"/>
    <property type="match status" value="1"/>
</dbReference>
<reference evidence="2" key="1">
    <citation type="submission" date="2024-06" db="EMBL/GenBank/DDBJ databases">
        <title>Draft Genome Sequence of Deinococcus sonorensis Type Strain KR-87, a Biofilm Producing Representative of the Genus Deinococcus.</title>
        <authorList>
            <person name="Boren L.S."/>
            <person name="Grosso R.A."/>
            <person name="Hugenberg-Cox A.N."/>
            <person name="Hill J.T.E."/>
            <person name="Albert C.M."/>
            <person name="Tuohy J.M."/>
        </authorList>
    </citation>
    <scope>NUCLEOTIDE SEQUENCE</scope>
    <source>
        <strain evidence="2">KR-87</strain>
    </source>
</reference>
<feature type="chain" id="PRO_5043414523" evidence="1">
    <location>
        <begin position="27"/>
        <end position="198"/>
    </location>
</feature>
<dbReference type="InterPro" id="IPR034660">
    <property type="entry name" value="DinB/YfiT-like"/>
</dbReference>
<dbReference type="AlphaFoldDB" id="A0AAU7U8Q9"/>
<organism evidence="2">
    <name type="scientific">Deinococcus sonorensis KR-87</name>
    <dbReference type="NCBI Taxonomy" id="694439"/>
    <lineage>
        <taxon>Bacteria</taxon>
        <taxon>Thermotogati</taxon>
        <taxon>Deinococcota</taxon>
        <taxon>Deinococci</taxon>
        <taxon>Deinococcales</taxon>
        <taxon>Deinococcaceae</taxon>
        <taxon>Deinococcus</taxon>
    </lineage>
</organism>
<dbReference type="KEGG" id="dsc:ABOD76_14710"/>
<gene>
    <name evidence="2" type="ORF">ABOD76_14710</name>
</gene>
<keyword evidence="1" id="KW-0732">Signal</keyword>
<sequence>MSRAKNVWVPAVVTVAAVGAAAGAVAASRRREDVQGFFVRQTLERPAASRSHAELRQALERSGPQLTARVTRAGDSDHNRRVLRHIIGIERWGTSRLEHLISGSPLLELDSHRSYLPEEDSSWDALLQAFSTTRARTIDAARRLEQRPPAPGTTLPHNGLGDLSEKGWLRYLTLHADLESRKVRGRHEPPALGEAQPA</sequence>
<dbReference type="EMBL" id="CP158299">
    <property type="protein sequence ID" value="XBV84690.1"/>
    <property type="molecule type" value="Genomic_DNA"/>
</dbReference>
<protein>
    <submittedName>
        <fullName evidence="2">DinB family protein</fullName>
    </submittedName>
</protein>
<feature type="signal peptide" evidence="1">
    <location>
        <begin position="1"/>
        <end position="26"/>
    </location>
</feature>